<comment type="subcellular location">
    <subcellularLocation>
        <location evidence="1">Endoplasmic reticulum</location>
    </subcellularLocation>
</comment>
<reference evidence="6 7" key="1">
    <citation type="submission" date="2017-08" db="EMBL/GenBank/DDBJ databases">
        <title>Identification and genetic characteristics of simultaneous BTEX- and naphthalene-degrading Paraburkholderia sp. BN5 isolated from petroleum-contaminated soil.</title>
        <authorList>
            <person name="Lee Y."/>
            <person name="Jeon C.O."/>
        </authorList>
    </citation>
    <scope>NUCLEOTIDE SEQUENCE [LARGE SCALE GENOMIC DNA]</scope>
    <source>
        <strain evidence="6 7">BN5</strain>
    </source>
</reference>
<organism evidence="6 7">
    <name type="scientific">Paraburkholderia aromaticivorans</name>
    <dbReference type="NCBI Taxonomy" id="2026199"/>
    <lineage>
        <taxon>Bacteria</taxon>
        <taxon>Pseudomonadati</taxon>
        <taxon>Pseudomonadota</taxon>
        <taxon>Betaproteobacteria</taxon>
        <taxon>Burkholderiales</taxon>
        <taxon>Burkholderiaceae</taxon>
        <taxon>Paraburkholderia</taxon>
    </lineage>
</organism>
<dbReference type="InterPro" id="IPR057326">
    <property type="entry name" value="KR_dom"/>
</dbReference>
<dbReference type="InterPro" id="IPR036291">
    <property type="entry name" value="NAD(P)-bd_dom_sf"/>
</dbReference>
<dbReference type="PANTHER" id="PTHR43899">
    <property type="entry name" value="RH59310P"/>
    <property type="match status" value="1"/>
</dbReference>
<dbReference type="InterPro" id="IPR002347">
    <property type="entry name" value="SDR_fam"/>
</dbReference>
<dbReference type="PANTHER" id="PTHR43899:SF13">
    <property type="entry name" value="RH59310P"/>
    <property type="match status" value="1"/>
</dbReference>
<evidence type="ECO:0000256" key="4">
    <source>
        <dbReference type="RuleBase" id="RU000363"/>
    </source>
</evidence>
<dbReference type="GO" id="GO:0016491">
    <property type="term" value="F:oxidoreductase activity"/>
    <property type="evidence" value="ECO:0007669"/>
    <property type="project" value="UniProtKB-KW"/>
</dbReference>
<keyword evidence="3" id="KW-0560">Oxidoreductase</keyword>
<dbReference type="EMBL" id="CP022989">
    <property type="protein sequence ID" value="ASV97640.1"/>
    <property type="molecule type" value="Genomic_DNA"/>
</dbReference>
<evidence type="ECO:0000313" key="7">
    <source>
        <dbReference type="Proteomes" id="UP000215158"/>
    </source>
</evidence>
<dbReference type="Proteomes" id="UP000215158">
    <property type="component" value="Chromosome 1"/>
</dbReference>
<proteinExistence type="inferred from homology"/>
<keyword evidence="7" id="KW-1185">Reference proteome</keyword>
<dbReference type="InterPro" id="IPR020904">
    <property type="entry name" value="Sc_DH/Rdtase_CS"/>
</dbReference>
<dbReference type="OrthoDB" id="9810734at2"/>
<dbReference type="AlphaFoldDB" id="A0A248VFD2"/>
<gene>
    <name evidence="6" type="ORF">CJU94_05340</name>
</gene>
<feature type="domain" description="Ketoreductase" evidence="5">
    <location>
        <begin position="8"/>
        <end position="150"/>
    </location>
</feature>
<evidence type="ECO:0000256" key="1">
    <source>
        <dbReference type="ARBA" id="ARBA00004240"/>
    </source>
</evidence>
<dbReference type="PIRSF" id="PIRSF000126">
    <property type="entry name" value="11-beta-HSD1"/>
    <property type="match status" value="1"/>
</dbReference>
<evidence type="ECO:0000259" key="5">
    <source>
        <dbReference type="SMART" id="SM00822"/>
    </source>
</evidence>
<protein>
    <submittedName>
        <fullName evidence="6">SDR family oxidoreductase</fullName>
    </submittedName>
</protein>
<dbReference type="KEGG" id="parb:CJU94_05340"/>
<sequence length="270" mass="28583">MATQAGKGTALVTGASSGIGAVYADRLARRGYDLILVARDGERLNGLAERLATDTGRRVDTIAADLTVKADVRRIEERLRTDRAITMLVNNAGVGATASLIDSDVDALEQMIELNVTALTRLTAAVVPGFVERGNGIVINISSIVALSPETLNGTYSGTKAYVLNLTQSLHHEVGGKGVQLQAVLPGATSTAFWDRAGLPVEHLPTQIVMTAEDMVDAALAGLDQGELVTIPSLPDAADWERFNSARQHLQPNLSHKLPAARYKQVPATA</sequence>
<comment type="similarity">
    <text evidence="2 4">Belongs to the short-chain dehydrogenases/reductases (SDR) family.</text>
</comment>
<accession>A0A248VFD2</accession>
<name>A0A248VFD2_9BURK</name>
<evidence type="ECO:0000256" key="2">
    <source>
        <dbReference type="ARBA" id="ARBA00006484"/>
    </source>
</evidence>
<dbReference type="Gene3D" id="3.40.50.720">
    <property type="entry name" value="NAD(P)-binding Rossmann-like Domain"/>
    <property type="match status" value="1"/>
</dbReference>
<dbReference type="PROSITE" id="PS00061">
    <property type="entry name" value="ADH_SHORT"/>
    <property type="match status" value="1"/>
</dbReference>
<dbReference type="SUPFAM" id="SSF51735">
    <property type="entry name" value="NAD(P)-binding Rossmann-fold domains"/>
    <property type="match status" value="1"/>
</dbReference>
<evidence type="ECO:0000313" key="6">
    <source>
        <dbReference type="EMBL" id="ASV97640.1"/>
    </source>
</evidence>
<dbReference type="PRINTS" id="PR00081">
    <property type="entry name" value="GDHRDH"/>
</dbReference>
<dbReference type="Pfam" id="PF00106">
    <property type="entry name" value="adh_short"/>
    <property type="match status" value="1"/>
</dbReference>
<evidence type="ECO:0000256" key="3">
    <source>
        <dbReference type="ARBA" id="ARBA00023002"/>
    </source>
</evidence>
<dbReference type="RefSeq" id="WP_095417828.1">
    <property type="nucleotide sequence ID" value="NZ_CP022989.1"/>
</dbReference>
<dbReference type="SMART" id="SM00822">
    <property type="entry name" value="PKS_KR"/>
    <property type="match status" value="1"/>
</dbReference>
<dbReference type="PRINTS" id="PR00080">
    <property type="entry name" value="SDRFAMILY"/>
</dbReference>
<dbReference type="InterPro" id="IPR051019">
    <property type="entry name" value="VLCFA-Steroid_DH"/>
</dbReference>